<dbReference type="InterPro" id="IPR027974">
    <property type="entry name" value="DUF4470"/>
</dbReference>
<sequence length="826" mass="93121">MAATDADTAEKARASGNEFYKAGQLAKVPVSNLSAVKYETGDYKGSITYIEQALALSAAGTNNAAKIDKLNARLAKCFLHLRDFSSTKDASLAISNQDLRIELSESLESALKLQTAVADECALRKQILNHVPRFKSWLSNVAEYYPSGHDQAELLREPLGIDKNGKRLDISLLFAGCGDARNVYAALASMGVREDDSERNFGHLHMTMLDLKHASIVKVLILFNMMHEIDKEMTTKGPHPTDYFLVMACVFACQIIPPFVQKKLQSNIRDLIDRLENKKESLSFIHLHACDTEAVIRVLRQWQSPWPAISKPAHVLARQWEPSLADTLAEYKKTGKGKKLLQQIDVTWAVNNTLIDYDVADYELEIPGGSCPYLEFDPLEMVSAADFASKSGEGAKAKTNNSIDRLADVFRVITISTMKLHSQKRLTVEMIVGEMTDIMERIRYNALEHRRPDPKNSKTDEPLDPTKFPQTYDYIHMSNIPLRFNNLLNPPEFENHEAFQSEYLLMHDKEHIKSHFSVRRRPGASIADNPIFKSMFAGKISSFAFEGDMIWDRMPRKQMTYQQLLPRAAFEKWMHGHFLKICIPYPRPIFSGSPVYAPLNLTAVIHLMISMFEMGYPAHWLLRVFSQLCSGVITTTARPPTERVTNAPAADAVHAPKEFSVQPWVSEFTTMLSIWCGLIPFGMDSLGGSLIPLTDINQYSIAFPPFAAQHERLPHFILLFWNTKVGYTLKPPASLYSVLSGSGNYYANTHASPKVLLDKAIVCVTAFQYVMELRSAVFSMRADKMEEMKAGEWRAFIWRTDAWQAVTEGVEVSRGLVTRQNWGSMV</sequence>
<proteinExistence type="predicted"/>
<dbReference type="EMBL" id="JRHA01000006">
    <property type="protein sequence ID" value="PQK15982.1"/>
    <property type="molecule type" value="Genomic_DNA"/>
</dbReference>
<feature type="domain" description="DUF4470" evidence="1">
    <location>
        <begin position="163"/>
        <end position="234"/>
    </location>
</feature>
<dbReference type="Proteomes" id="UP000237441">
    <property type="component" value="Unassembled WGS sequence"/>
</dbReference>
<organism evidence="2 3">
    <name type="scientific">Beauveria bassiana</name>
    <name type="common">White muscardine disease fungus</name>
    <name type="synonym">Tritirachium shiotae</name>
    <dbReference type="NCBI Taxonomy" id="176275"/>
    <lineage>
        <taxon>Eukaryota</taxon>
        <taxon>Fungi</taxon>
        <taxon>Dikarya</taxon>
        <taxon>Ascomycota</taxon>
        <taxon>Pezizomycotina</taxon>
        <taxon>Sordariomycetes</taxon>
        <taxon>Hypocreomycetidae</taxon>
        <taxon>Hypocreales</taxon>
        <taxon>Cordycipitaceae</taxon>
        <taxon>Beauveria</taxon>
    </lineage>
</organism>
<evidence type="ECO:0000313" key="2">
    <source>
        <dbReference type="EMBL" id="PQK15982.1"/>
    </source>
</evidence>
<reference evidence="2 3" key="1">
    <citation type="submission" date="2016-07" db="EMBL/GenBank/DDBJ databases">
        <title>Comparative genomics of the entomopathogenic fungus Beauveria bassiana.</title>
        <authorList>
            <person name="Valero Jimenez C.A."/>
            <person name="Zwaan B.J."/>
            <person name="Van Kan J.A."/>
            <person name="Takken W."/>
            <person name="Debets A.J."/>
            <person name="Schoustra S.E."/>
            <person name="Koenraadt C.J."/>
        </authorList>
    </citation>
    <scope>NUCLEOTIDE SEQUENCE [LARGE SCALE GENOMIC DNA]</scope>
    <source>
        <strain evidence="2 3">ARSEF 8028</strain>
    </source>
</reference>
<gene>
    <name evidence="2" type="ORF">BB8028_0006g03040</name>
</gene>
<dbReference type="OrthoDB" id="2423701at2759"/>
<name>A0A2S7YJF4_BEABA</name>
<dbReference type="Pfam" id="PF14737">
    <property type="entry name" value="DUF4470"/>
    <property type="match status" value="1"/>
</dbReference>
<comment type="caution">
    <text evidence="2">The sequence shown here is derived from an EMBL/GenBank/DDBJ whole genome shotgun (WGS) entry which is preliminary data.</text>
</comment>
<dbReference type="AlphaFoldDB" id="A0A2S7YJF4"/>
<evidence type="ECO:0000313" key="3">
    <source>
        <dbReference type="Proteomes" id="UP000237441"/>
    </source>
</evidence>
<protein>
    <recommendedName>
        <fullName evidence="1">DUF4470 domain-containing protein</fullName>
    </recommendedName>
</protein>
<evidence type="ECO:0000259" key="1">
    <source>
        <dbReference type="Pfam" id="PF14737"/>
    </source>
</evidence>
<accession>A0A2S7YJF4</accession>
<dbReference type="InterPro" id="IPR011990">
    <property type="entry name" value="TPR-like_helical_dom_sf"/>
</dbReference>
<dbReference type="SUPFAM" id="SSF48452">
    <property type="entry name" value="TPR-like"/>
    <property type="match status" value="1"/>
</dbReference>